<proteinExistence type="predicted"/>
<gene>
    <name evidence="2" type="ORF">DB30_01878</name>
</gene>
<feature type="region of interest" description="Disordered" evidence="1">
    <location>
        <begin position="1"/>
        <end position="69"/>
    </location>
</feature>
<protein>
    <submittedName>
        <fullName evidence="2">Uncharacterized protein</fullName>
    </submittedName>
</protein>
<sequence>MSRRRRKRWRQRRHHHPPRHPHPRSHRGCLVDHRRARGLRSLPSHRQPPDTQRHQHHQDHRRPPSWTGG</sequence>
<evidence type="ECO:0000313" key="3">
    <source>
        <dbReference type="Proteomes" id="UP000031599"/>
    </source>
</evidence>
<evidence type="ECO:0000256" key="1">
    <source>
        <dbReference type="SAM" id="MobiDB-lite"/>
    </source>
</evidence>
<evidence type="ECO:0000313" key="2">
    <source>
        <dbReference type="EMBL" id="KIG12144.1"/>
    </source>
</evidence>
<dbReference type="Proteomes" id="UP000031599">
    <property type="component" value="Unassembled WGS sequence"/>
</dbReference>
<organism evidence="2 3">
    <name type="scientific">Enhygromyxa salina</name>
    <dbReference type="NCBI Taxonomy" id="215803"/>
    <lineage>
        <taxon>Bacteria</taxon>
        <taxon>Pseudomonadati</taxon>
        <taxon>Myxococcota</taxon>
        <taxon>Polyangia</taxon>
        <taxon>Nannocystales</taxon>
        <taxon>Nannocystaceae</taxon>
        <taxon>Enhygromyxa</taxon>
    </lineage>
</organism>
<dbReference type="EMBL" id="JMCC02000148">
    <property type="protein sequence ID" value="KIG12144.1"/>
    <property type="molecule type" value="Genomic_DNA"/>
</dbReference>
<comment type="caution">
    <text evidence="2">The sequence shown here is derived from an EMBL/GenBank/DDBJ whole genome shotgun (WGS) entry which is preliminary data.</text>
</comment>
<dbReference type="AlphaFoldDB" id="A0A0C1Z3H3"/>
<accession>A0A0C1Z3H3</accession>
<name>A0A0C1Z3H3_9BACT</name>
<feature type="compositionally biased region" description="Basic residues" evidence="1">
    <location>
        <begin position="1"/>
        <end position="27"/>
    </location>
</feature>
<reference evidence="2 3" key="1">
    <citation type="submission" date="2014-12" db="EMBL/GenBank/DDBJ databases">
        <title>Genome assembly of Enhygromyxa salina DSM 15201.</title>
        <authorList>
            <person name="Sharma G."/>
            <person name="Subramanian S."/>
        </authorList>
    </citation>
    <scope>NUCLEOTIDE SEQUENCE [LARGE SCALE GENOMIC DNA]</scope>
    <source>
        <strain evidence="2 3">DSM 15201</strain>
    </source>
</reference>